<organism evidence="2">
    <name type="scientific">human gut metagenome</name>
    <dbReference type="NCBI Taxonomy" id="408170"/>
    <lineage>
        <taxon>unclassified sequences</taxon>
        <taxon>metagenomes</taxon>
        <taxon>organismal metagenomes</taxon>
    </lineage>
</organism>
<feature type="region of interest" description="Disordered" evidence="1">
    <location>
        <begin position="62"/>
        <end position="84"/>
    </location>
</feature>
<dbReference type="AlphaFoldDB" id="K1TZR3"/>
<gene>
    <name evidence="2" type="ORF">OBE_03325</name>
</gene>
<accession>K1TZR3</accession>
<sequence length="138" mass="15217">MFIVISEFIPKSSYKKAETGEQNKNSVSSYEETLEKRLESIISSVDGAGRVQVMVTLDTSEQTQYAKDEKENSKSGDKTSEKSYEKKYVLTDDDGGVVLKTTEPEVRGVIVVCDGGDNAAVKKRHNFRRKSGSLGGLK</sequence>
<evidence type="ECO:0000313" key="2">
    <source>
        <dbReference type="EMBL" id="EKC71580.1"/>
    </source>
</evidence>
<comment type="caution">
    <text evidence="2">The sequence shown here is derived from an EMBL/GenBank/DDBJ whole genome shotgun (WGS) entry which is preliminary data.</text>
</comment>
<name>K1TZR3_9ZZZZ</name>
<evidence type="ECO:0000256" key="1">
    <source>
        <dbReference type="SAM" id="MobiDB-lite"/>
    </source>
</evidence>
<proteinExistence type="predicted"/>
<feature type="compositionally biased region" description="Basic and acidic residues" evidence="1">
    <location>
        <begin position="66"/>
        <end position="84"/>
    </location>
</feature>
<protein>
    <submittedName>
        <fullName evidence="2">Stage III sporulation protein AG</fullName>
    </submittedName>
</protein>
<dbReference type="EMBL" id="AJWZ01002213">
    <property type="protein sequence ID" value="EKC71580.1"/>
    <property type="molecule type" value="Genomic_DNA"/>
</dbReference>
<reference evidence="2" key="1">
    <citation type="journal article" date="2013" name="Environ. Microbiol.">
        <title>Microbiota from the distal guts of lean and obese adolescents exhibit partial functional redundancy besides clear differences in community structure.</title>
        <authorList>
            <person name="Ferrer M."/>
            <person name="Ruiz A."/>
            <person name="Lanza F."/>
            <person name="Haange S.B."/>
            <person name="Oberbach A."/>
            <person name="Till H."/>
            <person name="Bargiela R."/>
            <person name="Campoy C."/>
            <person name="Segura M.T."/>
            <person name="Richter M."/>
            <person name="von Bergen M."/>
            <person name="Seifert J."/>
            <person name="Suarez A."/>
        </authorList>
    </citation>
    <scope>NUCLEOTIDE SEQUENCE</scope>
</reference>